<feature type="compositionally biased region" description="Polar residues" evidence="1">
    <location>
        <begin position="26"/>
        <end position="37"/>
    </location>
</feature>
<reference evidence="2 3" key="1">
    <citation type="submission" date="2017-04" db="EMBL/GenBank/DDBJ databases">
        <title>Complete genome sequences of Rhizobium genomic linages associated to common bean (phaseolus vulgaris).</title>
        <authorList>
            <person name="Santamaria R.I."/>
            <person name="Bustos P."/>
            <person name="Perez-Carrascal O."/>
            <person name="Martinez-Flores I."/>
            <person name="Juarez S."/>
            <person name="Lozano L."/>
            <person name="Miranda F."/>
            <person name="Vinuesa P."/>
            <person name="Martinez-Romero E."/>
            <person name="Cevallos M.A."/>
            <person name="Romero D."/>
            <person name="Davila G."/>
            <person name="Gonzalez V."/>
        </authorList>
    </citation>
    <scope>NUCLEOTIDE SEQUENCE [LARGE SCALE GENOMIC DNA]</scope>
    <source>
        <strain evidence="2 3">NXC12</strain>
        <plasmid evidence="3">pretnxc12e</plasmid>
    </source>
</reference>
<sequence length="80" mass="8747">MVYQHRRLATLTRVSSTMLPFPRTPKLSTSFQSQTGKPSVHTACGPGAQQPYNRRDDAIGQQIRLLLPDGLATLPASLSL</sequence>
<protein>
    <submittedName>
        <fullName evidence="2">Uncharacterized protein</fullName>
    </submittedName>
</protein>
<accession>A0AAN1BMQ7</accession>
<dbReference type="AlphaFoldDB" id="A0AAN1BMQ7"/>
<evidence type="ECO:0000256" key="1">
    <source>
        <dbReference type="SAM" id="MobiDB-lite"/>
    </source>
</evidence>
<organism evidence="2 3">
    <name type="scientific">Rhizobium etli</name>
    <dbReference type="NCBI Taxonomy" id="29449"/>
    <lineage>
        <taxon>Bacteria</taxon>
        <taxon>Pseudomonadati</taxon>
        <taxon>Pseudomonadota</taxon>
        <taxon>Alphaproteobacteria</taxon>
        <taxon>Hyphomicrobiales</taxon>
        <taxon>Rhizobiaceae</taxon>
        <taxon>Rhizobium/Agrobacterium group</taxon>
        <taxon>Rhizobium</taxon>
    </lineage>
</organism>
<geneLocation type="plasmid" evidence="3">
    <name>pretnxc12e</name>
</geneLocation>
<keyword evidence="2" id="KW-0614">Plasmid</keyword>
<name>A0AAN1BMQ7_RHIET</name>
<evidence type="ECO:0000313" key="2">
    <source>
        <dbReference type="EMBL" id="ARQ14034.1"/>
    </source>
</evidence>
<dbReference type="EMBL" id="CP020911">
    <property type="protein sequence ID" value="ARQ14034.1"/>
    <property type="molecule type" value="Genomic_DNA"/>
</dbReference>
<feature type="region of interest" description="Disordered" evidence="1">
    <location>
        <begin position="24"/>
        <end position="51"/>
    </location>
</feature>
<proteinExistence type="predicted"/>
<dbReference type="Proteomes" id="UP000194159">
    <property type="component" value="Plasmid pRetNXC12e"/>
</dbReference>
<evidence type="ECO:0000313" key="3">
    <source>
        <dbReference type="Proteomes" id="UP000194159"/>
    </source>
</evidence>
<gene>
    <name evidence="2" type="ORF">NXC12_PE00439</name>
</gene>